<accession>A0A4S2MS43</accession>
<dbReference type="InParanoid" id="A0A4S2MS43"/>
<evidence type="ECO:0000313" key="1">
    <source>
        <dbReference type="EMBL" id="TGZ78287.1"/>
    </source>
</evidence>
<keyword evidence="2" id="KW-1185">Reference proteome</keyword>
<sequence length="111" mass="12534">MFLCLDLFLLTHLFLLYLLFPSRISRLPLNPIILLLLPSPRLPFLFCLRLNHNSTLYHHHHLPAPIAETRAPEYALGAVRPDFDAGRCGVRAVLVDDADRVLALVEVVVAD</sequence>
<dbReference type="Proteomes" id="UP000298138">
    <property type="component" value="Unassembled WGS sequence"/>
</dbReference>
<protein>
    <submittedName>
        <fullName evidence="1">Uncharacterized protein</fullName>
    </submittedName>
</protein>
<dbReference type="EMBL" id="ML220143">
    <property type="protein sequence ID" value="TGZ78287.1"/>
    <property type="molecule type" value="Genomic_DNA"/>
</dbReference>
<organism evidence="1 2">
    <name type="scientific">Ascodesmis nigricans</name>
    <dbReference type="NCBI Taxonomy" id="341454"/>
    <lineage>
        <taxon>Eukaryota</taxon>
        <taxon>Fungi</taxon>
        <taxon>Dikarya</taxon>
        <taxon>Ascomycota</taxon>
        <taxon>Pezizomycotina</taxon>
        <taxon>Pezizomycetes</taxon>
        <taxon>Pezizales</taxon>
        <taxon>Ascodesmidaceae</taxon>
        <taxon>Ascodesmis</taxon>
    </lineage>
</organism>
<name>A0A4S2MS43_9PEZI</name>
<proteinExistence type="predicted"/>
<evidence type="ECO:0000313" key="2">
    <source>
        <dbReference type="Proteomes" id="UP000298138"/>
    </source>
</evidence>
<reference evidence="1 2" key="1">
    <citation type="submission" date="2019-04" db="EMBL/GenBank/DDBJ databases">
        <title>Comparative genomics and transcriptomics to analyze fruiting body development in filamentous ascomycetes.</title>
        <authorList>
            <consortium name="DOE Joint Genome Institute"/>
            <person name="Lutkenhaus R."/>
            <person name="Traeger S."/>
            <person name="Breuer J."/>
            <person name="Kuo A."/>
            <person name="Lipzen A."/>
            <person name="Pangilinan J."/>
            <person name="Dilworth D."/>
            <person name="Sandor L."/>
            <person name="Poggeler S."/>
            <person name="Barry K."/>
            <person name="Grigoriev I.V."/>
            <person name="Nowrousian M."/>
        </authorList>
    </citation>
    <scope>NUCLEOTIDE SEQUENCE [LARGE SCALE GENOMIC DNA]</scope>
    <source>
        <strain evidence="1 2">CBS 389.68</strain>
    </source>
</reference>
<dbReference type="AlphaFoldDB" id="A0A4S2MS43"/>
<gene>
    <name evidence="1" type="ORF">EX30DRAFT_343351</name>
</gene>